<name>F8NUH0_SERL9</name>
<dbReference type="KEGG" id="sla:SERLADRAFT_388486"/>
<sequence length="72" mass="7342">MRTTVILSSNSVSESELAPVINTHKALRSAGSMCVAKFSRMDASLLAVAAAVFAGASCVTSTLVFGITGHVV</sequence>
<dbReference type="HOGENOM" id="CLU_2723764_0_0_1"/>
<keyword evidence="1" id="KW-0812">Transmembrane</keyword>
<dbReference type="Proteomes" id="UP000008064">
    <property type="component" value="Unassembled WGS sequence"/>
</dbReference>
<keyword evidence="1" id="KW-1133">Transmembrane helix</keyword>
<feature type="transmembrane region" description="Helical" evidence="1">
    <location>
        <begin position="45"/>
        <end position="67"/>
    </location>
</feature>
<gene>
    <name evidence="2" type="ORF">SERLADRAFT_388486</name>
</gene>
<dbReference type="RefSeq" id="XP_007318004.1">
    <property type="nucleotide sequence ID" value="XM_007317942.1"/>
</dbReference>
<organism>
    <name type="scientific">Serpula lacrymans var. lacrymans (strain S7.9)</name>
    <name type="common">Dry rot fungus</name>
    <dbReference type="NCBI Taxonomy" id="578457"/>
    <lineage>
        <taxon>Eukaryota</taxon>
        <taxon>Fungi</taxon>
        <taxon>Dikarya</taxon>
        <taxon>Basidiomycota</taxon>
        <taxon>Agaricomycotina</taxon>
        <taxon>Agaricomycetes</taxon>
        <taxon>Agaricomycetidae</taxon>
        <taxon>Boletales</taxon>
        <taxon>Coniophorineae</taxon>
        <taxon>Serpulaceae</taxon>
        <taxon>Serpula</taxon>
    </lineage>
</organism>
<reference evidence="2" key="1">
    <citation type="submission" date="2011-04" db="EMBL/GenBank/DDBJ databases">
        <title>Evolution of plant cell wall degrading machinery underlies the functional diversity of forest fungi.</title>
        <authorList>
            <consortium name="US DOE Joint Genome Institute (JGI-PGF)"/>
            <person name="Eastwood D.C."/>
            <person name="Floudas D."/>
            <person name="Binder M."/>
            <person name="Majcherczyk A."/>
            <person name="Schneider P."/>
            <person name="Aerts A."/>
            <person name="Asiegbu F.O."/>
            <person name="Baker S.E."/>
            <person name="Barry K."/>
            <person name="Bendiksby M."/>
            <person name="Blumentritt M."/>
            <person name="Coutinho P.M."/>
            <person name="Cullen D."/>
            <person name="Cullen D."/>
            <person name="Gathman A."/>
            <person name="Goodell B."/>
            <person name="Henrissat B."/>
            <person name="Ihrmark K."/>
            <person name="Kauserud H."/>
            <person name="Kohler A."/>
            <person name="LaButti K."/>
            <person name="Lapidus A."/>
            <person name="Lavin J.L."/>
            <person name="Lee Y.-H."/>
            <person name="Lindquist E."/>
            <person name="Lilly W."/>
            <person name="Lucas S."/>
            <person name="Morin E."/>
            <person name="Murat C."/>
            <person name="Oguiza J.A."/>
            <person name="Park J."/>
            <person name="Pisabarro A.G."/>
            <person name="Riley R."/>
            <person name="Rosling A."/>
            <person name="Salamov A."/>
            <person name="Schmidt O."/>
            <person name="Schmutz J."/>
            <person name="Skrede I."/>
            <person name="Stenlid J."/>
            <person name="Wiebenga A."/>
            <person name="Xie X."/>
            <person name="Kues U."/>
            <person name="Hibbett D.S."/>
            <person name="Hoffmeister D."/>
            <person name="Hogberg N."/>
            <person name="Martin F."/>
            <person name="Grigoriev I.V."/>
            <person name="Watkinson S.C."/>
        </authorList>
    </citation>
    <scope>NUCLEOTIDE SEQUENCE</scope>
    <source>
        <strain evidence="2">S7.9</strain>
    </source>
</reference>
<dbReference type="EMBL" id="GL945433">
    <property type="protein sequence ID" value="EGO25882.1"/>
    <property type="molecule type" value="Genomic_DNA"/>
</dbReference>
<evidence type="ECO:0000313" key="2">
    <source>
        <dbReference type="EMBL" id="EGO25882.1"/>
    </source>
</evidence>
<evidence type="ECO:0000256" key="1">
    <source>
        <dbReference type="SAM" id="Phobius"/>
    </source>
</evidence>
<accession>F8NUH0</accession>
<dbReference type="GeneID" id="18811337"/>
<keyword evidence="1" id="KW-0472">Membrane</keyword>
<protein>
    <submittedName>
        <fullName evidence="2">Uncharacterized protein</fullName>
    </submittedName>
</protein>
<proteinExistence type="predicted"/>
<dbReference type="AlphaFoldDB" id="F8NUH0"/>